<evidence type="ECO:0000256" key="6">
    <source>
        <dbReference type="ARBA" id="ARBA00023002"/>
    </source>
</evidence>
<comment type="similarity">
    <text evidence="3 8">Belongs to the methylenetetrahydrofolate reductase family.</text>
</comment>
<evidence type="ECO:0000256" key="8">
    <source>
        <dbReference type="RuleBase" id="RU003862"/>
    </source>
</evidence>
<dbReference type="SUPFAM" id="SSF51730">
    <property type="entry name" value="FAD-linked oxidoreductase"/>
    <property type="match status" value="1"/>
</dbReference>
<organism evidence="9 10">
    <name type="scientific">Pseudonocardia acidicola</name>
    <dbReference type="NCBI Taxonomy" id="2724939"/>
    <lineage>
        <taxon>Bacteria</taxon>
        <taxon>Bacillati</taxon>
        <taxon>Actinomycetota</taxon>
        <taxon>Actinomycetes</taxon>
        <taxon>Pseudonocardiales</taxon>
        <taxon>Pseudonocardiaceae</taxon>
        <taxon>Pseudonocardia</taxon>
    </lineage>
</organism>
<dbReference type="InterPro" id="IPR029041">
    <property type="entry name" value="FAD-linked_oxidoreductase-like"/>
</dbReference>
<comment type="pathway">
    <text evidence="2 8">One-carbon metabolism; tetrahydrofolate interconversion.</text>
</comment>
<proteinExistence type="inferred from homology"/>
<evidence type="ECO:0000256" key="1">
    <source>
        <dbReference type="ARBA" id="ARBA00001974"/>
    </source>
</evidence>
<comment type="caution">
    <text evidence="9">The sequence shown here is derived from an EMBL/GenBank/DDBJ whole genome shotgun (WGS) entry which is preliminary data.</text>
</comment>
<evidence type="ECO:0000313" key="9">
    <source>
        <dbReference type="EMBL" id="NMH99104.1"/>
    </source>
</evidence>
<reference evidence="9 10" key="1">
    <citation type="submission" date="2020-04" db="EMBL/GenBank/DDBJ databases">
        <authorList>
            <person name="Klaysubun C."/>
            <person name="Duangmal K."/>
            <person name="Lipun K."/>
        </authorList>
    </citation>
    <scope>NUCLEOTIDE SEQUENCE [LARGE SCALE GENOMIC DNA]</scope>
    <source>
        <strain evidence="9 10">K10HN5</strain>
    </source>
</reference>
<accession>A0ABX1SDW1</accession>
<dbReference type="PANTHER" id="PTHR45754">
    <property type="entry name" value="METHYLENETETRAHYDROFOLATE REDUCTASE"/>
    <property type="match status" value="1"/>
</dbReference>
<keyword evidence="10" id="KW-1185">Reference proteome</keyword>
<dbReference type="Proteomes" id="UP000820669">
    <property type="component" value="Unassembled WGS sequence"/>
</dbReference>
<evidence type="ECO:0000256" key="5">
    <source>
        <dbReference type="ARBA" id="ARBA00022827"/>
    </source>
</evidence>
<evidence type="ECO:0000313" key="10">
    <source>
        <dbReference type="Proteomes" id="UP000820669"/>
    </source>
</evidence>
<keyword evidence="4 8" id="KW-0285">Flavoprotein</keyword>
<dbReference type="Gene3D" id="3.20.20.220">
    <property type="match status" value="1"/>
</dbReference>
<dbReference type="PANTHER" id="PTHR45754:SF3">
    <property type="entry name" value="METHYLENETETRAHYDROFOLATE REDUCTASE (NADPH)"/>
    <property type="match status" value="1"/>
</dbReference>
<keyword evidence="6 8" id="KW-0560">Oxidoreductase</keyword>
<dbReference type="CDD" id="cd00537">
    <property type="entry name" value="MTHFR"/>
    <property type="match status" value="1"/>
</dbReference>
<evidence type="ECO:0000256" key="3">
    <source>
        <dbReference type="ARBA" id="ARBA00006743"/>
    </source>
</evidence>
<name>A0ABX1SDW1_9PSEU</name>
<dbReference type="InterPro" id="IPR003171">
    <property type="entry name" value="Mehydrof_redctse-like"/>
</dbReference>
<dbReference type="Pfam" id="PF02219">
    <property type="entry name" value="MTHFR"/>
    <property type="match status" value="1"/>
</dbReference>
<protein>
    <recommendedName>
        <fullName evidence="8">Methylenetetrahydrofolate reductase</fullName>
    </recommendedName>
</protein>
<evidence type="ECO:0000256" key="7">
    <source>
        <dbReference type="ARBA" id="ARBA00048628"/>
    </source>
</evidence>
<comment type="catalytic activity">
    <reaction evidence="7">
        <text>(6S)-5-methyl-5,6,7,8-tetrahydrofolate + NAD(+) = (6R)-5,10-methylene-5,6,7,8-tetrahydrofolate + NADH + H(+)</text>
        <dbReference type="Rhea" id="RHEA:19821"/>
        <dbReference type="ChEBI" id="CHEBI:15378"/>
        <dbReference type="ChEBI" id="CHEBI:15636"/>
        <dbReference type="ChEBI" id="CHEBI:18608"/>
        <dbReference type="ChEBI" id="CHEBI:57540"/>
        <dbReference type="ChEBI" id="CHEBI:57945"/>
        <dbReference type="EC" id="1.5.1.54"/>
    </reaction>
    <physiologicalReaction direction="right-to-left" evidence="7">
        <dbReference type="Rhea" id="RHEA:19823"/>
    </physiologicalReaction>
</comment>
<keyword evidence="5 8" id="KW-0274">FAD</keyword>
<gene>
    <name evidence="9" type="ORF">HF526_17570</name>
</gene>
<evidence type="ECO:0000256" key="4">
    <source>
        <dbReference type="ARBA" id="ARBA00022630"/>
    </source>
</evidence>
<evidence type="ECO:0000256" key="2">
    <source>
        <dbReference type="ARBA" id="ARBA00004777"/>
    </source>
</evidence>
<sequence length="315" mass="33217">MHDVAVSTPTAIAPEIPGRLADALRTGRFAVTAEIGPPRGADTTPLRRAAGVLRGWVDAVNVTDNQGATVRVSSFAGSLIALAEGVEPVMQMTCRDRNRIALQSDLLAAGAMGIPNLVLMTGDRPEQGDHADATPVFDLDSNGLMTTARTLRDEGRLLSGRAIDPPPQFLLGAVDNPVGTPDRLAQKVAGGAEFIQTQFVFDVDAFGGWMAQVRDRGLDERCGILAGVGPIRSLRALEFMAGIPGVVIPETLERRLRGVQADRVAAEGMRACVETVQALREMPGVAGVHVMVVGDERGVPEILDAAGLTRAEHPA</sequence>
<dbReference type="EMBL" id="JAAXLA010000031">
    <property type="protein sequence ID" value="NMH99104.1"/>
    <property type="molecule type" value="Genomic_DNA"/>
</dbReference>
<comment type="cofactor">
    <cofactor evidence="1 8">
        <name>FAD</name>
        <dbReference type="ChEBI" id="CHEBI:57692"/>
    </cofactor>
</comment>